<dbReference type="InterPro" id="IPR040457">
    <property type="entry name" value="GCP_C"/>
</dbReference>
<evidence type="ECO:0000313" key="10">
    <source>
        <dbReference type="Proteomes" id="UP000275385"/>
    </source>
</evidence>
<dbReference type="GO" id="GO:0043015">
    <property type="term" value="F:gamma-tubulin binding"/>
    <property type="evidence" value="ECO:0007669"/>
    <property type="project" value="InterPro"/>
</dbReference>
<dbReference type="STRING" id="177199.A0A420Y2V7"/>
<dbReference type="GO" id="GO:0000922">
    <property type="term" value="C:spindle pole"/>
    <property type="evidence" value="ECO:0007669"/>
    <property type="project" value="InterPro"/>
</dbReference>
<dbReference type="GO" id="GO:0031122">
    <property type="term" value="P:cytoplasmic microtubule organization"/>
    <property type="evidence" value="ECO:0007669"/>
    <property type="project" value="TreeGrafter"/>
</dbReference>
<feature type="compositionally biased region" description="Polar residues" evidence="7">
    <location>
        <begin position="408"/>
        <end position="420"/>
    </location>
</feature>
<name>A0A420Y2V7_9PEZI</name>
<gene>
    <name evidence="9" type="ORF">DL546_005424</name>
</gene>
<dbReference type="OrthoDB" id="78652at2759"/>
<evidence type="ECO:0000259" key="8">
    <source>
        <dbReference type="Pfam" id="PF04130"/>
    </source>
</evidence>
<evidence type="ECO:0000256" key="1">
    <source>
        <dbReference type="ARBA" id="ARBA00004267"/>
    </source>
</evidence>
<dbReference type="GO" id="GO:0044732">
    <property type="term" value="C:mitotic spindle pole body"/>
    <property type="evidence" value="ECO:0007669"/>
    <property type="project" value="TreeGrafter"/>
</dbReference>
<reference evidence="9 10" key="1">
    <citation type="submission" date="2018-08" db="EMBL/GenBank/DDBJ databases">
        <title>Draft genome of the lignicolous fungus Coniochaeta pulveracea.</title>
        <authorList>
            <person name="Borstlap C.J."/>
            <person name="De Witt R.N."/>
            <person name="Botha A."/>
            <person name="Volschenk H."/>
        </authorList>
    </citation>
    <scope>NUCLEOTIDE SEQUENCE [LARGE SCALE GENOMIC DNA]</scope>
    <source>
        <strain evidence="9 10">CAB683</strain>
    </source>
</reference>
<dbReference type="Proteomes" id="UP000275385">
    <property type="component" value="Unassembled WGS sequence"/>
</dbReference>
<keyword evidence="4 6" id="KW-0493">Microtubule</keyword>
<dbReference type="EMBL" id="QVQW01000060">
    <property type="protein sequence ID" value="RKU42207.1"/>
    <property type="molecule type" value="Genomic_DNA"/>
</dbReference>
<keyword evidence="3 6" id="KW-0963">Cytoplasm</keyword>
<protein>
    <recommendedName>
        <fullName evidence="6">Spindle pole body component</fullName>
    </recommendedName>
</protein>
<dbReference type="InterPro" id="IPR007259">
    <property type="entry name" value="GCP"/>
</dbReference>
<dbReference type="GO" id="GO:0051011">
    <property type="term" value="F:microtubule minus-end binding"/>
    <property type="evidence" value="ECO:0007669"/>
    <property type="project" value="TreeGrafter"/>
</dbReference>
<dbReference type="Gene3D" id="1.20.120.1900">
    <property type="entry name" value="Gamma-tubulin complex, C-terminal domain"/>
    <property type="match status" value="1"/>
</dbReference>
<keyword evidence="10" id="KW-1185">Reference proteome</keyword>
<dbReference type="GO" id="GO:0000930">
    <property type="term" value="C:gamma-tubulin complex"/>
    <property type="evidence" value="ECO:0007669"/>
    <property type="project" value="TreeGrafter"/>
</dbReference>
<dbReference type="GO" id="GO:0007020">
    <property type="term" value="P:microtubule nucleation"/>
    <property type="evidence" value="ECO:0007669"/>
    <property type="project" value="InterPro"/>
</dbReference>
<comment type="subcellular location">
    <subcellularLocation>
        <location evidence="1 6">Cytoplasm</location>
        <location evidence="1 6">Cytoskeleton</location>
        <location evidence="1 6">Microtubule organizing center</location>
    </subcellularLocation>
</comment>
<dbReference type="GO" id="GO:0005874">
    <property type="term" value="C:microtubule"/>
    <property type="evidence" value="ECO:0007669"/>
    <property type="project" value="UniProtKB-KW"/>
</dbReference>
<accession>A0A420Y2V7</accession>
<evidence type="ECO:0000313" key="9">
    <source>
        <dbReference type="EMBL" id="RKU42207.1"/>
    </source>
</evidence>
<feature type="region of interest" description="Disordered" evidence="7">
    <location>
        <begin position="408"/>
        <end position="428"/>
    </location>
</feature>
<dbReference type="PANTHER" id="PTHR19302">
    <property type="entry name" value="GAMMA TUBULIN COMPLEX PROTEIN"/>
    <property type="match status" value="1"/>
</dbReference>
<sequence length="591" mass="65614">MLQEILLSLSGHPSPLLRYASNPTAYSHPPNSSIRALSPPELAILASLAHISDLHINLVHSTSQIASSSPSSIIRAVATAVDTLHLGAFRQKVLDVEESLLRKDAGLVGAYNIVPLTAVVGEFEPWRRRDFFLLGRGEFAMALVQQADEKIRSRWRRAENLAYDNKKKDGLRTVVLKEGEVSAVLARTWAALGSMQEQHADEDHGMELARDLLRLTLEKSKALSTSGEDTALGVISSSPFQNLLFSVPVRMTLQMPPSMDLFLGQSDLAIYTAINAYLLSIRRAHIRLTDLWKMTSLRRHHPPPPYGAGREKTRSLRDRHITRENALRSTWATSSAAIFFLAETESYLQTEVVAGLWDGLFNWIMTGNDDQRPERHRVKHDVSLPARNIEGEDDIWMAAASNSSSQFNYTTQQNLDARSSTPDHDPQSLSQAHRTYLRALVHRLLLSHRSFTETLYDLLVHVDRLVALVTRLQAVWAAADLQEDMGVVDAFINHEQEERQVLRDLSIVEKKIRDGVEAVVAVLRGLEGGRGRLVVDIADDGGNSTGHGGNGDMEPKEEGTYVPRAVGGVDRLLMKLDFGSWFAVAGEDDGL</sequence>
<evidence type="ECO:0000256" key="3">
    <source>
        <dbReference type="ARBA" id="ARBA00022490"/>
    </source>
</evidence>
<evidence type="ECO:0000256" key="6">
    <source>
        <dbReference type="RuleBase" id="RU363050"/>
    </source>
</evidence>
<keyword evidence="5 6" id="KW-0206">Cytoskeleton</keyword>
<proteinExistence type="inferred from homology"/>
<evidence type="ECO:0000256" key="4">
    <source>
        <dbReference type="ARBA" id="ARBA00022701"/>
    </source>
</evidence>
<comment type="similarity">
    <text evidence="2 6">Belongs to the TUBGCP family.</text>
</comment>
<dbReference type="AlphaFoldDB" id="A0A420Y2V7"/>
<feature type="domain" description="Gamma tubulin complex component C-terminal" evidence="8">
    <location>
        <begin position="129"/>
        <end position="582"/>
    </location>
</feature>
<dbReference type="GO" id="GO:0051321">
    <property type="term" value="P:meiotic cell cycle"/>
    <property type="evidence" value="ECO:0007669"/>
    <property type="project" value="TreeGrafter"/>
</dbReference>
<dbReference type="PANTHER" id="PTHR19302:SF27">
    <property type="entry name" value="GAMMA-TUBULIN COMPLEX COMPONENT 4"/>
    <property type="match status" value="1"/>
</dbReference>
<comment type="caution">
    <text evidence="9">The sequence shown here is derived from an EMBL/GenBank/DDBJ whole genome shotgun (WGS) entry which is preliminary data.</text>
</comment>
<dbReference type="Pfam" id="PF04130">
    <property type="entry name" value="GCP_C_terminal"/>
    <property type="match status" value="1"/>
</dbReference>
<dbReference type="GO" id="GO:0000278">
    <property type="term" value="P:mitotic cell cycle"/>
    <property type="evidence" value="ECO:0007669"/>
    <property type="project" value="TreeGrafter"/>
</dbReference>
<evidence type="ECO:0000256" key="2">
    <source>
        <dbReference type="ARBA" id="ARBA00010337"/>
    </source>
</evidence>
<evidence type="ECO:0000256" key="5">
    <source>
        <dbReference type="ARBA" id="ARBA00023212"/>
    </source>
</evidence>
<dbReference type="GO" id="GO:0051225">
    <property type="term" value="P:spindle assembly"/>
    <property type="evidence" value="ECO:0007669"/>
    <property type="project" value="TreeGrafter"/>
</dbReference>
<dbReference type="InterPro" id="IPR042241">
    <property type="entry name" value="GCP_C_sf"/>
</dbReference>
<organism evidence="9 10">
    <name type="scientific">Coniochaeta pulveracea</name>
    <dbReference type="NCBI Taxonomy" id="177199"/>
    <lineage>
        <taxon>Eukaryota</taxon>
        <taxon>Fungi</taxon>
        <taxon>Dikarya</taxon>
        <taxon>Ascomycota</taxon>
        <taxon>Pezizomycotina</taxon>
        <taxon>Sordariomycetes</taxon>
        <taxon>Sordariomycetidae</taxon>
        <taxon>Coniochaetales</taxon>
        <taxon>Coniochaetaceae</taxon>
        <taxon>Coniochaeta</taxon>
    </lineage>
</organism>
<evidence type="ECO:0000256" key="7">
    <source>
        <dbReference type="SAM" id="MobiDB-lite"/>
    </source>
</evidence>